<name>A0ABV5I3L8_9RHOB</name>
<dbReference type="EMBL" id="JBHMEC010000027">
    <property type="protein sequence ID" value="MFB9151285.1"/>
    <property type="molecule type" value="Genomic_DNA"/>
</dbReference>
<dbReference type="Proteomes" id="UP001589670">
    <property type="component" value="Unassembled WGS sequence"/>
</dbReference>
<dbReference type="PROSITE" id="PS51208">
    <property type="entry name" value="AUTOTRANSPORTER"/>
    <property type="match status" value="1"/>
</dbReference>
<sequence>GTGGSIDIALDADVTGQGGHGVRATADAANITVGVGASTTVEGQNFDGIDIDLANGAGHAVTIQGAPGGAVVGNAAGIDIDSNGAAITVADLDRVEGDDEGGLALSSSGGAIEVSAVDEVTTTNSTAILVSSGSGTVAIDGTGTVGGITGSGAASDGINATSSGGAIDIGTTTANGDIEGGEDGIGATSNGGTIDIASNGAITGNSGDGVEAESGGGTLTVRGNGVITGNGGASDGIDADSNGGAITLRDNAAITGDVFGIEADSTGGAGAILIRDNAAITGQGGDGVNAESDSGAITLRGNAGITGDSDGVDANTDGGDILVFDNGDITGTNAVGLRARGDGGDVVIGRETAGGTAAVNGTISGNFRGIDVQTSGTGVIDILTGALVEGVTNEGIEADSVDGDITVTLGGNVTGATDGIAAEATGAGNVTITGAGDVTGDSDGSGTATDDGINAATASGNVVVDVDGTITGAPGIVATSSGGGDVSVTGTGDVSDSLGTAILAASSGGDGNVTVNRDGNVDGQDIGIDASTTGDGAAGGTGSGTLDVDVTGTNKVDGGTTGIMAGVEEGTGTVDIASGATVRSGVNTPGDGNTGAASTGIATAGGGVPGGQITVTNAGTIDSDNHTDSEVLAAGAFVDTVFDNLAGGEIFGNASSDADAGAVTVSNAGEWTLNTSGTSTFAGGNDTITNTGMLSFDSSTVAGVESFTNSGMMVSDGSSTVDGPLTQTATGMLDQQDGATDDSFTITGDAQFGGTLAYDVDLSGATDMGDVVNVGGAVSGDVELAFANTGASSGSLGMPIPLINYGTGNTLSTTQSGLPNSGAIVYSIVDDTGSDTIQLESGLNPGINVAANIALTQSIIGSVINRPTSPFVSGLALPGDNPCGEGAWVRGTGGRADASTDVTNALGQFHSEIEASFGGLQIGGDFSCFDGHFGGWDMSFGGFAGINSGSTDQPVFAFDSATGGLDRSNVTSVTSSDFDQYYGGLYVVAARGGFVADLQVRREKTEYDMRNRAAGATMPPVNFDSPIGLTDQSIDTDAYTVSGSLSYSFAIDEKNGLDFVPTAGFALTEAETDTIAFENDTTDPTDDSRLRIEDSEVQIGFIGATLAKTTVRPEAASAINYFATGTVYHDFASDTVSVFETPDGKTTKSSSEPLGTYGELSLGLNYVKVLQGGGAGVARQFNTSVRLDLRHGEDVDSAALTAQARLQF</sequence>
<dbReference type="InterPro" id="IPR011050">
    <property type="entry name" value="Pectin_lyase_fold/virulence"/>
</dbReference>
<evidence type="ECO:0000259" key="1">
    <source>
        <dbReference type="PROSITE" id="PS51208"/>
    </source>
</evidence>
<comment type="caution">
    <text evidence="2">The sequence shown here is derived from an EMBL/GenBank/DDBJ whole genome shotgun (WGS) entry which is preliminary data.</text>
</comment>
<organism evidence="2 3">
    <name type="scientific">Roseovarius ramblicola</name>
    <dbReference type="NCBI Taxonomy" id="2022336"/>
    <lineage>
        <taxon>Bacteria</taxon>
        <taxon>Pseudomonadati</taxon>
        <taxon>Pseudomonadota</taxon>
        <taxon>Alphaproteobacteria</taxon>
        <taxon>Rhodobacterales</taxon>
        <taxon>Roseobacteraceae</taxon>
        <taxon>Roseovarius</taxon>
    </lineage>
</organism>
<feature type="domain" description="Autotransporter" evidence="1">
    <location>
        <begin position="880"/>
        <end position="1208"/>
    </location>
</feature>
<gene>
    <name evidence="2" type="ORF">ACFFU4_16155</name>
</gene>
<accession>A0ABV5I3L8</accession>
<evidence type="ECO:0000313" key="2">
    <source>
        <dbReference type="EMBL" id="MFB9151285.1"/>
    </source>
</evidence>
<keyword evidence="3" id="KW-1185">Reference proteome</keyword>
<evidence type="ECO:0000313" key="3">
    <source>
        <dbReference type="Proteomes" id="UP001589670"/>
    </source>
</evidence>
<protein>
    <recommendedName>
        <fullName evidence="1">Autotransporter domain-containing protein</fullName>
    </recommendedName>
</protein>
<dbReference type="SUPFAM" id="SSF103515">
    <property type="entry name" value="Autotransporter"/>
    <property type="match status" value="1"/>
</dbReference>
<dbReference type="InterPro" id="IPR005546">
    <property type="entry name" value="Autotransporte_beta"/>
</dbReference>
<reference evidence="2 3" key="1">
    <citation type="submission" date="2024-09" db="EMBL/GenBank/DDBJ databases">
        <authorList>
            <person name="Sun Q."/>
            <person name="Mori K."/>
        </authorList>
    </citation>
    <scope>NUCLEOTIDE SEQUENCE [LARGE SCALE GENOMIC DNA]</scope>
    <source>
        <strain evidence="2 3">CECT 9424</strain>
    </source>
</reference>
<dbReference type="InterPro" id="IPR036709">
    <property type="entry name" value="Autotransporte_beta_dom_sf"/>
</dbReference>
<dbReference type="SUPFAM" id="SSF51126">
    <property type="entry name" value="Pectin lyase-like"/>
    <property type="match status" value="1"/>
</dbReference>
<proteinExistence type="predicted"/>
<feature type="non-terminal residue" evidence="2">
    <location>
        <position position="1"/>
    </location>
</feature>